<sequence>MVRASIHSLTGLLDDPCHAISYLNFSPIIMFCDIIHFDYLYTKYSICISVFKDYLSKKQLKLDEITNYREGEQNNYSGIRIEKNNSYGMFRDFIIQFKTIPANPMEYLSDDHIIIKVRWFCATL</sequence>
<gene>
    <name evidence="1" type="ORF">GLOINDRAFT_92710</name>
</gene>
<evidence type="ECO:0000313" key="1">
    <source>
        <dbReference type="EMBL" id="ESA19750.1"/>
    </source>
</evidence>
<dbReference type="EMBL" id="KI277975">
    <property type="protein sequence ID" value="ESA19750.1"/>
    <property type="molecule type" value="Genomic_DNA"/>
</dbReference>
<organism evidence="1">
    <name type="scientific">Rhizophagus irregularis (strain DAOM 181602 / DAOM 197198 / MUCL 43194)</name>
    <name type="common">Arbuscular mycorrhizal fungus</name>
    <name type="synonym">Glomus intraradices</name>
    <dbReference type="NCBI Taxonomy" id="747089"/>
    <lineage>
        <taxon>Eukaryota</taxon>
        <taxon>Fungi</taxon>
        <taxon>Fungi incertae sedis</taxon>
        <taxon>Mucoromycota</taxon>
        <taxon>Glomeromycotina</taxon>
        <taxon>Glomeromycetes</taxon>
        <taxon>Glomerales</taxon>
        <taxon>Glomeraceae</taxon>
        <taxon>Rhizophagus</taxon>
    </lineage>
</organism>
<reference evidence="1" key="1">
    <citation type="submission" date="2013-07" db="EMBL/GenBank/DDBJ databases">
        <title>The genome of an arbuscular mycorrhizal fungus provides insights into the evolution of the oldest plant symbiosis.</title>
        <authorList>
            <consortium name="DOE Joint Genome Institute"/>
            <person name="Tisserant E."/>
            <person name="Malbreil M."/>
            <person name="Kuo A."/>
            <person name="Kohler A."/>
            <person name="Symeonidi A."/>
            <person name="Balestrini R."/>
            <person name="Charron P."/>
            <person name="Duensing N."/>
            <person name="Frei-dit-Frey N."/>
            <person name="Gianinazzi-Pearson V."/>
            <person name="Gilbert B."/>
            <person name="Handa Y."/>
            <person name="Hijri M."/>
            <person name="Kaul R."/>
            <person name="Kawaguchi M."/>
            <person name="Krajinski F."/>
            <person name="Lammers P."/>
            <person name="Lapierre D."/>
            <person name="Masclaux F.G."/>
            <person name="Murat C."/>
            <person name="Morin E."/>
            <person name="Ndikumana S."/>
            <person name="Pagni M."/>
            <person name="Petitpierre D."/>
            <person name="Requena N."/>
            <person name="Rosikiewicz P."/>
            <person name="Riley R."/>
            <person name="Saito K."/>
            <person name="San Clemente H."/>
            <person name="Shapiro H."/>
            <person name="van Tuinen D."/>
            <person name="Becard G."/>
            <person name="Bonfante P."/>
            <person name="Paszkowski U."/>
            <person name="Shachar-Hill Y."/>
            <person name="Young J.P."/>
            <person name="Sanders I.R."/>
            <person name="Henrissat B."/>
            <person name="Rensing S.A."/>
            <person name="Grigoriev I.V."/>
            <person name="Corradi N."/>
            <person name="Roux C."/>
            <person name="Martin F."/>
        </authorList>
    </citation>
    <scope>NUCLEOTIDE SEQUENCE</scope>
    <source>
        <strain evidence="1">DAOM 197198</strain>
    </source>
</reference>
<name>U9UH93_RHIID</name>
<dbReference type="HOGENOM" id="CLU_2005084_0_0_1"/>
<protein>
    <submittedName>
        <fullName evidence="1">Uncharacterized protein</fullName>
    </submittedName>
</protein>
<dbReference type="AlphaFoldDB" id="U9UH93"/>
<accession>U9UH93</accession>
<proteinExistence type="predicted"/>